<dbReference type="PANTHER" id="PTHR33021">
    <property type="entry name" value="BLUE COPPER PROTEIN"/>
    <property type="match status" value="1"/>
</dbReference>
<organism evidence="4 5">
    <name type="scientific">Camellia sinensis var. sinensis</name>
    <name type="common">China tea</name>
    <dbReference type="NCBI Taxonomy" id="542762"/>
    <lineage>
        <taxon>Eukaryota</taxon>
        <taxon>Viridiplantae</taxon>
        <taxon>Streptophyta</taxon>
        <taxon>Embryophyta</taxon>
        <taxon>Tracheophyta</taxon>
        <taxon>Spermatophyta</taxon>
        <taxon>Magnoliopsida</taxon>
        <taxon>eudicotyledons</taxon>
        <taxon>Gunneridae</taxon>
        <taxon>Pentapetalae</taxon>
        <taxon>asterids</taxon>
        <taxon>Ericales</taxon>
        <taxon>Theaceae</taxon>
        <taxon>Camellia</taxon>
    </lineage>
</organism>
<protein>
    <recommendedName>
        <fullName evidence="3">Phytocyanin domain-containing protein</fullName>
    </recommendedName>
</protein>
<sequence>MAMATMAYLTVIALSITAVASDTPAATQYTNHTVGGVSGWFFNTTTNTSSTNYTSWAASQTFNLGDYLIFNTNTNQTVVQTTNDTTYQSCSMDDASNDTFHYGGGSNQFGQAIVIPVPLTSQGTNYFFSDTDDTIQCQQGMAFQIFVNLGLGLPPSLNQPPPPPYVEPPTPSDFPSPPGTVVTTNQQTSGGANLRWEIWDMLFGACLLLAWRGL</sequence>
<evidence type="ECO:0000313" key="5">
    <source>
        <dbReference type="Proteomes" id="UP000306102"/>
    </source>
</evidence>
<feature type="region of interest" description="Disordered" evidence="1">
    <location>
        <begin position="158"/>
        <end position="186"/>
    </location>
</feature>
<dbReference type="FunFam" id="2.60.40.420:FF:000048">
    <property type="entry name" value="Early nodulin-like protein 18"/>
    <property type="match status" value="1"/>
</dbReference>
<accession>A0A4S4CWN0</accession>
<dbReference type="PROSITE" id="PS51485">
    <property type="entry name" value="PHYTOCYANIN"/>
    <property type="match status" value="1"/>
</dbReference>
<feature type="domain" description="Phytocyanin" evidence="3">
    <location>
        <begin position="30"/>
        <end position="149"/>
    </location>
</feature>
<dbReference type="AlphaFoldDB" id="A0A4S4CWN0"/>
<dbReference type="PANTHER" id="PTHR33021:SF213">
    <property type="entry name" value="OS12G0454600 PROTEIN"/>
    <property type="match status" value="1"/>
</dbReference>
<evidence type="ECO:0000313" key="4">
    <source>
        <dbReference type="EMBL" id="THF94251.1"/>
    </source>
</evidence>
<reference evidence="4 5" key="1">
    <citation type="journal article" date="2018" name="Proc. Natl. Acad. Sci. U.S.A.">
        <title>Draft genome sequence of Camellia sinensis var. sinensis provides insights into the evolution of the tea genome and tea quality.</title>
        <authorList>
            <person name="Wei C."/>
            <person name="Yang H."/>
            <person name="Wang S."/>
            <person name="Zhao J."/>
            <person name="Liu C."/>
            <person name="Gao L."/>
            <person name="Xia E."/>
            <person name="Lu Y."/>
            <person name="Tai Y."/>
            <person name="She G."/>
            <person name="Sun J."/>
            <person name="Cao H."/>
            <person name="Tong W."/>
            <person name="Gao Q."/>
            <person name="Li Y."/>
            <person name="Deng W."/>
            <person name="Jiang X."/>
            <person name="Wang W."/>
            <person name="Chen Q."/>
            <person name="Zhang S."/>
            <person name="Li H."/>
            <person name="Wu J."/>
            <person name="Wang P."/>
            <person name="Li P."/>
            <person name="Shi C."/>
            <person name="Zheng F."/>
            <person name="Jian J."/>
            <person name="Huang B."/>
            <person name="Shan D."/>
            <person name="Shi M."/>
            <person name="Fang C."/>
            <person name="Yue Y."/>
            <person name="Li F."/>
            <person name="Li D."/>
            <person name="Wei S."/>
            <person name="Han B."/>
            <person name="Jiang C."/>
            <person name="Yin Y."/>
            <person name="Xia T."/>
            <person name="Zhang Z."/>
            <person name="Bennetzen J.L."/>
            <person name="Zhao S."/>
            <person name="Wan X."/>
        </authorList>
    </citation>
    <scope>NUCLEOTIDE SEQUENCE [LARGE SCALE GENOMIC DNA]</scope>
    <source>
        <strain evidence="5">cv. Shuchazao</strain>
        <tissue evidence="4">Leaf</tissue>
    </source>
</reference>
<dbReference type="InterPro" id="IPR039391">
    <property type="entry name" value="Phytocyanin-like"/>
</dbReference>
<feature type="signal peptide" evidence="2">
    <location>
        <begin position="1"/>
        <end position="21"/>
    </location>
</feature>
<gene>
    <name evidence="4" type="ORF">TEA_011477</name>
</gene>
<dbReference type="Proteomes" id="UP000306102">
    <property type="component" value="Unassembled WGS sequence"/>
</dbReference>
<dbReference type="InterPro" id="IPR008972">
    <property type="entry name" value="Cupredoxin"/>
</dbReference>
<evidence type="ECO:0000256" key="1">
    <source>
        <dbReference type="SAM" id="MobiDB-lite"/>
    </source>
</evidence>
<dbReference type="SUPFAM" id="SSF49503">
    <property type="entry name" value="Cupredoxins"/>
    <property type="match status" value="1"/>
</dbReference>
<dbReference type="GO" id="GO:0009055">
    <property type="term" value="F:electron transfer activity"/>
    <property type="evidence" value="ECO:0007669"/>
    <property type="project" value="InterPro"/>
</dbReference>
<feature type="chain" id="PRO_5020809393" description="Phytocyanin domain-containing protein" evidence="2">
    <location>
        <begin position="22"/>
        <end position="214"/>
    </location>
</feature>
<dbReference type="InterPro" id="IPR003245">
    <property type="entry name" value="Phytocyanin_dom"/>
</dbReference>
<comment type="caution">
    <text evidence="4">The sequence shown here is derived from an EMBL/GenBank/DDBJ whole genome shotgun (WGS) entry which is preliminary data.</text>
</comment>
<evidence type="ECO:0000259" key="3">
    <source>
        <dbReference type="PROSITE" id="PS51485"/>
    </source>
</evidence>
<proteinExistence type="predicted"/>
<evidence type="ECO:0000256" key="2">
    <source>
        <dbReference type="SAM" id="SignalP"/>
    </source>
</evidence>
<keyword evidence="5" id="KW-1185">Reference proteome</keyword>
<name>A0A4S4CWN0_CAMSN</name>
<dbReference type="EMBL" id="SDRB02013737">
    <property type="protein sequence ID" value="THF94251.1"/>
    <property type="molecule type" value="Genomic_DNA"/>
</dbReference>
<dbReference type="GO" id="GO:0005886">
    <property type="term" value="C:plasma membrane"/>
    <property type="evidence" value="ECO:0007669"/>
    <property type="project" value="TreeGrafter"/>
</dbReference>
<dbReference type="Gene3D" id="2.60.40.420">
    <property type="entry name" value="Cupredoxins - blue copper proteins"/>
    <property type="match status" value="1"/>
</dbReference>
<feature type="compositionally biased region" description="Pro residues" evidence="1">
    <location>
        <begin position="158"/>
        <end position="178"/>
    </location>
</feature>
<keyword evidence="2" id="KW-0732">Signal</keyword>
<dbReference type="Pfam" id="PF02298">
    <property type="entry name" value="Cu_bind_like"/>
    <property type="match status" value="1"/>
</dbReference>